<accession>A0A074ZTL9</accession>
<dbReference type="CTD" id="20317264"/>
<evidence type="ECO:0000313" key="2">
    <source>
        <dbReference type="Proteomes" id="UP000054324"/>
    </source>
</evidence>
<proteinExistence type="predicted"/>
<name>A0A074ZTL9_OPIVI</name>
<dbReference type="EMBL" id="KL596660">
    <property type="protein sequence ID" value="KER30466.1"/>
    <property type="molecule type" value="Genomic_DNA"/>
</dbReference>
<dbReference type="AlphaFoldDB" id="A0A074ZTL9"/>
<gene>
    <name evidence="1" type="ORF">T265_03077</name>
</gene>
<sequence length="87" mass="9699">MTIKGNLEQIWDGNREVSIKMLSMHSTKIAAKRFNEVVGRKLPEGIAELLRNVTSLSDLSLVAFIHSGELTPADKIDIPVKYSFLSE</sequence>
<dbReference type="KEGG" id="ovi:T265_03077"/>
<evidence type="ECO:0000313" key="1">
    <source>
        <dbReference type="EMBL" id="KER30466.1"/>
    </source>
</evidence>
<dbReference type="GeneID" id="20317264"/>
<keyword evidence="2" id="KW-1185">Reference proteome</keyword>
<dbReference type="Proteomes" id="UP000054324">
    <property type="component" value="Unassembled WGS sequence"/>
</dbReference>
<reference evidence="1 2" key="1">
    <citation type="submission" date="2013-11" db="EMBL/GenBank/DDBJ databases">
        <title>Opisthorchis viverrini - life in the bile duct.</title>
        <authorList>
            <person name="Young N.D."/>
            <person name="Nagarajan N."/>
            <person name="Lin S.J."/>
            <person name="Korhonen P.K."/>
            <person name="Jex A.R."/>
            <person name="Hall R.S."/>
            <person name="Safavi-Hemami H."/>
            <person name="Kaewkong W."/>
            <person name="Bertrand D."/>
            <person name="Gao S."/>
            <person name="Seet Q."/>
            <person name="Wongkham S."/>
            <person name="Teh B.T."/>
            <person name="Wongkham C."/>
            <person name="Intapan P.M."/>
            <person name="Maleewong W."/>
            <person name="Yang X."/>
            <person name="Hu M."/>
            <person name="Wang Z."/>
            <person name="Hofmann A."/>
            <person name="Sternberg P.W."/>
            <person name="Tan P."/>
            <person name="Wang J."/>
            <person name="Gasser R.B."/>
        </authorList>
    </citation>
    <scope>NUCLEOTIDE SEQUENCE [LARGE SCALE GENOMIC DNA]</scope>
</reference>
<organism evidence="1 2">
    <name type="scientific">Opisthorchis viverrini</name>
    <name type="common">Southeast Asian liver fluke</name>
    <dbReference type="NCBI Taxonomy" id="6198"/>
    <lineage>
        <taxon>Eukaryota</taxon>
        <taxon>Metazoa</taxon>
        <taxon>Spiralia</taxon>
        <taxon>Lophotrochozoa</taxon>
        <taxon>Platyhelminthes</taxon>
        <taxon>Trematoda</taxon>
        <taxon>Digenea</taxon>
        <taxon>Opisthorchiida</taxon>
        <taxon>Opisthorchiata</taxon>
        <taxon>Opisthorchiidae</taxon>
        <taxon>Opisthorchis</taxon>
    </lineage>
</organism>
<dbReference type="RefSeq" id="XP_009165746.1">
    <property type="nucleotide sequence ID" value="XM_009167482.1"/>
</dbReference>
<protein>
    <submittedName>
        <fullName evidence="1">Uncharacterized protein</fullName>
    </submittedName>
</protein>